<evidence type="ECO:0000256" key="1">
    <source>
        <dbReference type="SAM" id="Phobius"/>
    </source>
</evidence>
<gene>
    <name evidence="2" type="ORF">THRCLA_07826</name>
</gene>
<feature type="transmembrane region" description="Helical" evidence="1">
    <location>
        <begin position="6"/>
        <end position="28"/>
    </location>
</feature>
<organism evidence="2 3">
    <name type="scientific">Thraustotheca clavata</name>
    <dbReference type="NCBI Taxonomy" id="74557"/>
    <lineage>
        <taxon>Eukaryota</taxon>
        <taxon>Sar</taxon>
        <taxon>Stramenopiles</taxon>
        <taxon>Oomycota</taxon>
        <taxon>Saprolegniomycetes</taxon>
        <taxon>Saprolegniales</taxon>
        <taxon>Achlyaceae</taxon>
        <taxon>Thraustotheca</taxon>
    </lineage>
</organism>
<keyword evidence="3" id="KW-1185">Reference proteome</keyword>
<keyword evidence="1" id="KW-1133">Transmembrane helix</keyword>
<protein>
    <recommendedName>
        <fullName evidence="4">Transmembrane protein</fullName>
    </recommendedName>
</protein>
<reference evidence="2 3" key="1">
    <citation type="journal article" date="2014" name="Genome Biol. Evol.">
        <title>The secreted proteins of Achlya hypogyna and Thraustotheca clavata identify the ancestral oomycete secretome and reveal gene acquisitions by horizontal gene transfer.</title>
        <authorList>
            <person name="Misner I."/>
            <person name="Blouin N."/>
            <person name="Leonard G."/>
            <person name="Richards T.A."/>
            <person name="Lane C.E."/>
        </authorList>
    </citation>
    <scope>NUCLEOTIDE SEQUENCE [LARGE SCALE GENOMIC DNA]</scope>
    <source>
        <strain evidence="2 3">ATCC 34112</strain>
    </source>
</reference>
<proteinExistence type="predicted"/>
<keyword evidence="1" id="KW-0812">Transmembrane</keyword>
<evidence type="ECO:0000313" key="3">
    <source>
        <dbReference type="Proteomes" id="UP000243217"/>
    </source>
</evidence>
<evidence type="ECO:0000313" key="2">
    <source>
        <dbReference type="EMBL" id="OQR95482.1"/>
    </source>
</evidence>
<dbReference type="AlphaFoldDB" id="A0A1V9ZC10"/>
<feature type="transmembrane region" description="Helical" evidence="1">
    <location>
        <begin position="249"/>
        <end position="269"/>
    </location>
</feature>
<name>A0A1V9ZC10_9STRA</name>
<accession>A0A1V9ZC10</accession>
<feature type="transmembrane region" description="Helical" evidence="1">
    <location>
        <begin position="362"/>
        <end position="379"/>
    </location>
</feature>
<feature type="non-terminal residue" evidence="2">
    <location>
        <position position="730"/>
    </location>
</feature>
<feature type="transmembrane region" description="Helical" evidence="1">
    <location>
        <begin position="452"/>
        <end position="475"/>
    </location>
</feature>
<sequence>MRVIEVASLLWAAASSSLFYILAFSKYIRSSDTVNNMLGYNTAAFTIHQRVLGSINFDEISATYGMPITSDNINVNVTGISMRMHLSGSTADLNEKTGPGSALFFSNTGLSTLGLNVTTFTQACTWAKNTTTGISTTTKSVTSMAGKPDPEMTWAGIKYLPTTIKATTNIVSLTAKVLDKTAATPRCLYNMKLTHQEAFELWLPSMHSFNIYETNFQVNDTGTTPLKWQFHPDEGEFNWFFYRRRSSDFNNLALTSQLLTILIILSGFVRRVMYSTPSGHKKSIFRFQVDPLSSQCKYYNSAIVNFLEVYLIVADRYMFFRTVNALQFFLANDWGFNRALMYFNYANLMGSIFWFVLGIHKIYSIVLYGICSVSKRTFAIKSKKRRRYSHVRYDSKGAKKVKLPRMQPIHPGQRLNSLSGLESRDYSGSFQREEISTWIVLLKEVTRPRPDLILSCMLLFPSVYYAGFFGGATSWAPLNPLNFAALGSNLGADWMMWNLLVCATITLPLNGIYVFWEFKSVMLNGWVQLRQPGRAYFNDIVLIKPNERVAVVTEGQVDSIFGIIKLSWTKRRLAAQGAKLQMAYCLTIHEIINDWFISEFEAISTVLFAIDIDATYGCLVQHPIGPNPFYRHPVCEIANYRHRGLLLTWPRSHKPGIDSWDFQQMFLKRIHVIGVNNDHTFIGQESMKEEDANQVEKELQATDLTISQCIDEERTEMPMVVDTSALVKRI</sequence>
<evidence type="ECO:0008006" key="4">
    <source>
        <dbReference type="Google" id="ProtNLM"/>
    </source>
</evidence>
<keyword evidence="1" id="KW-0472">Membrane</keyword>
<dbReference type="Proteomes" id="UP000243217">
    <property type="component" value="Unassembled WGS sequence"/>
</dbReference>
<feature type="transmembrane region" description="Helical" evidence="1">
    <location>
        <begin position="495"/>
        <end position="516"/>
    </location>
</feature>
<dbReference type="EMBL" id="JNBS01002101">
    <property type="protein sequence ID" value="OQR95482.1"/>
    <property type="molecule type" value="Genomic_DNA"/>
</dbReference>
<comment type="caution">
    <text evidence="2">The sequence shown here is derived from an EMBL/GenBank/DDBJ whole genome shotgun (WGS) entry which is preliminary data.</text>
</comment>
<dbReference type="OrthoDB" id="68012at2759"/>